<proteinExistence type="predicted"/>
<evidence type="ECO:0000256" key="1">
    <source>
        <dbReference type="SAM" id="MobiDB-lite"/>
    </source>
</evidence>
<keyword evidence="3" id="KW-1185">Reference proteome</keyword>
<reference evidence="2 3" key="1">
    <citation type="journal article" date="2010" name="ChemBioChem">
        <title>Cloning and characterization of the biosynthetic gene cluster of 16-membered macrolide antibiotic FD-891: involvement of a dual functional cytochrome P450 monooxygenase catalyzing epoxidation and hydroxylation.</title>
        <authorList>
            <person name="Kudo F."/>
            <person name="Motegi A."/>
            <person name="Mizoue K."/>
            <person name="Eguchi T."/>
        </authorList>
    </citation>
    <scope>NUCLEOTIDE SEQUENCE [LARGE SCALE GENOMIC DNA]</scope>
    <source>
        <strain evidence="2 3">A-8890</strain>
    </source>
</reference>
<reference evidence="2 3" key="2">
    <citation type="journal article" date="2023" name="ChemBioChem">
        <title>Acyltransferase Domain Exchange between Two Independent Type I Polyketide Synthases in the Same Producer Strain of Macrolide Antibiotics.</title>
        <authorList>
            <person name="Kudo F."/>
            <person name="Kishikawa K."/>
            <person name="Tsuboi K."/>
            <person name="Kido T."/>
            <person name="Usui T."/>
            <person name="Hashimoto J."/>
            <person name="Shin-Ya K."/>
            <person name="Miyanaga A."/>
            <person name="Eguchi T."/>
        </authorList>
    </citation>
    <scope>NUCLEOTIDE SEQUENCE [LARGE SCALE GENOMIC DNA]</scope>
    <source>
        <strain evidence="2 3">A-8890</strain>
    </source>
</reference>
<dbReference type="Proteomes" id="UP001321542">
    <property type="component" value="Chromosome"/>
</dbReference>
<accession>A0ABM7FR75</accession>
<feature type="region of interest" description="Disordered" evidence="1">
    <location>
        <begin position="13"/>
        <end position="34"/>
    </location>
</feature>
<dbReference type="EMBL" id="AP018448">
    <property type="protein sequence ID" value="BBC38667.1"/>
    <property type="molecule type" value="Genomic_DNA"/>
</dbReference>
<protein>
    <submittedName>
        <fullName evidence="2">Uncharacterized protein</fullName>
    </submittedName>
</protein>
<name>A0ABM7FR75_9ACTN</name>
<evidence type="ECO:0000313" key="3">
    <source>
        <dbReference type="Proteomes" id="UP001321542"/>
    </source>
</evidence>
<organism evidence="2 3">
    <name type="scientific">Streptomyces graminofaciens</name>
    <dbReference type="NCBI Taxonomy" id="68212"/>
    <lineage>
        <taxon>Bacteria</taxon>
        <taxon>Bacillati</taxon>
        <taxon>Actinomycetota</taxon>
        <taxon>Actinomycetes</taxon>
        <taxon>Kitasatosporales</taxon>
        <taxon>Streptomycetaceae</taxon>
        <taxon>Streptomyces</taxon>
    </lineage>
</organism>
<gene>
    <name evidence="2" type="ORF">SGFS_099610</name>
</gene>
<sequence>MLDRLLGVSPGVIGMTPDPLVGAPNGGVTTAERSPTALPLPARVCRATRPVLDTLHTGARQPER</sequence>
<evidence type="ECO:0000313" key="2">
    <source>
        <dbReference type="EMBL" id="BBC38667.1"/>
    </source>
</evidence>